<dbReference type="EMBL" id="JBHUJB010000047">
    <property type="protein sequence ID" value="MFD2159584.1"/>
    <property type="molecule type" value="Genomic_DNA"/>
</dbReference>
<organism evidence="1 2">
    <name type="scientific">Rubritalea tangerina</name>
    <dbReference type="NCBI Taxonomy" id="430798"/>
    <lineage>
        <taxon>Bacteria</taxon>
        <taxon>Pseudomonadati</taxon>
        <taxon>Verrucomicrobiota</taxon>
        <taxon>Verrucomicrobiia</taxon>
        <taxon>Verrucomicrobiales</taxon>
        <taxon>Rubritaleaceae</taxon>
        <taxon>Rubritalea</taxon>
    </lineage>
</organism>
<gene>
    <name evidence="1" type="ORF">ACFSW8_11785</name>
</gene>
<proteinExistence type="predicted"/>
<reference evidence="2" key="1">
    <citation type="journal article" date="2019" name="Int. J. Syst. Evol. Microbiol.">
        <title>The Global Catalogue of Microorganisms (GCM) 10K type strain sequencing project: providing services to taxonomists for standard genome sequencing and annotation.</title>
        <authorList>
            <consortium name="The Broad Institute Genomics Platform"/>
            <consortium name="The Broad Institute Genome Sequencing Center for Infectious Disease"/>
            <person name="Wu L."/>
            <person name="Ma J."/>
        </authorList>
    </citation>
    <scope>NUCLEOTIDE SEQUENCE [LARGE SCALE GENOMIC DNA]</scope>
    <source>
        <strain evidence="2">CCUG 57942</strain>
    </source>
</reference>
<evidence type="ECO:0000313" key="1">
    <source>
        <dbReference type="EMBL" id="MFD2159584.1"/>
    </source>
</evidence>
<keyword evidence="2" id="KW-1185">Reference proteome</keyword>
<comment type="caution">
    <text evidence="1">The sequence shown here is derived from an EMBL/GenBank/DDBJ whole genome shotgun (WGS) entry which is preliminary data.</text>
</comment>
<evidence type="ECO:0000313" key="2">
    <source>
        <dbReference type="Proteomes" id="UP001597389"/>
    </source>
</evidence>
<accession>A0ABW4ZCI5</accession>
<name>A0ABW4ZCI5_9BACT</name>
<dbReference type="RefSeq" id="WP_377178308.1">
    <property type="nucleotide sequence ID" value="NZ_JBHUJB010000047.1"/>
</dbReference>
<dbReference type="Proteomes" id="UP001597389">
    <property type="component" value="Unassembled WGS sequence"/>
</dbReference>
<sequence>MDAVKSWGVTVFVDANNGYDMKVLPKHLKQAFKEINVNYVPKMLITTPDTTQVVESFSYTDMKYGEYSRLFRDAKKEIRELKKQGALKVSGLEVDVESEEDPGVVKILNPEMTDWKSAKGSTINAKLLRIENSETFVFKNARGKEIKVKIEQLDQSSVEKANALVSAQGSDS</sequence>
<protein>
    <submittedName>
        <fullName evidence="1">Uncharacterized protein</fullName>
    </submittedName>
</protein>